<dbReference type="Pfam" id="PF13529">
    <property type="entry name" value="Peptidase_C39_2"/>
    <property type="match status" value="1"/>
</dbReference>
<reference evidence="2 3" key="1">
    <citation type="journal article" date="2015" name="Nature">
        <title>rRNA introns, odd ribosomes, and small enigmatic genomes across a large radiation of phyla.</title>
        <authorList>
            <person name="Brown C.T."/>
            <person name="Hug L.A."/>
            <person name="Thomas B.C."/>
            <person name="Sharon I."/>
            <person name="Castelle C.J."/>
            <person name="Singh A."/>
            <person name="Wilkins M.J."/>
            <person name="Williams K.H."/>
            <person name="Banfield J.F."/>
        </authorList>
    </citation>
    <scope>NUCLEOTIDE SEQUENCE [LARGE SCALE GENOMIC DNA]</scope>
</reference>
<comment type="caution">
    <text evidence="2">The sequence shown here is derived from an EMBL/GenBank/DDBJ whole genome shotgun (WGS) entry which is preliminary data.</text>
</comment>
<dbReference type="AlphaFoldDB" id="A0A0G1HYU9"/>
<accession>A0A0G1HYU9</accession>
<sequence length="213" mass="24464">MKSNITLSRARQETGSYCGPAVMQMLVSSLGLSMDQETLIDACKARKTVMREGIPLNDLSKGLQEMYPELDVWWKSEATIEDIQNLLDNGYFVGVDWQGIFSGDEYGDDEVNKWGDFWNKIIGAPEVKGEQGHYCVALEVNKKKGYLRFADPYGHYAGKDRFVALWEFEERWWDDRIGKDEKGKKTYVLESKLMFLVTKKGDEFPKSLGMMRV</sequence>
<dbReference type="Proteomes" id="UP000034006">
    <property type="component" value="Unassembled WGS sequence"/>
</dbReference>
<name>A0A0G1HYU9_9BACT</name>
<dbReference type="Gene3D" id="3.90.70.10">
    <property type="entry name" value="Cysteine proteinases"/>
    <property type="match status" value="1"/>
</dbReference>
<organism evidence="2 3">
    <name type="scientific">Candidatus Collierbacteria bacterium GW2011_GWB2_44_22</name>
    <dbReference type="NCBI Taxonomy" id="1618387"/>
    <lineage>
        <taxon>Bacteria</taxon>
        <taxon>Candidatus Collieribacteriota</taxon>
    </lineage>
</organism>
<evidence type="ECO:0000313" key="3">
    <source>
        <dbReference type="Proteomes" id="UP000034006"/>
    </source>
</evidence>
<proteinExistence type="predicted"/>
<evidence type="ECO:0000313" key="2">
    <source>
        <dbReference type="EMBL" id="KKT51748.1"/>
    </source>
</evidence>
<feature type="domain" description="Peptidase C39-like" evidence="1">
    <location>
        <begin position="11"/>
        <end position="153"/>
    </location>
</feature>
<dbReference type="STRING" id="1618387.UW44_C0008G0070"/>
<protein>
    <recommendedName>
        <fullName evidence="1">Peptidase C39-like domain-containing protein</fullName>
    </recommendedName>
</protein>
<gene>
    <name evidence="2" type="ORF">UW44_C0008G0070</name>
</gene>
<dbReference type="EMBL" id="LCIH01000008">
    <property type="protein sequence ID" value="KKT51748.1"/>
    <property type="molecule type" value="Genomic_DNA"/>
</dbReference>
<evidence type="ECO:0000259" key="1">
    <source>
        <dbReference type="Pfam" id="PF13529"/>
    </source>
</evidence>
<dbReference type="InterPro" id="IPR039564">
    <property type="entry name" value="Peptidase_C39-like"/>
</dbReference>